<dbReference type="WBParaSite" id="ALUE_0001957201-mRNA-1">
    <property type="protein sequence ID" value="ALUE_0001957201-mRNA-1"/>
    <property type="gene ID" value="ALUE_0001957201"/>
</dbReference>
<sequence length="573" mass="65210">MRNGVLKTCGRQADWVRVEIDGAAKTARMSRNPANKRTKRGAIVKKVNPFELKFNRNKHKVSRLDEHPTVLGKGTKNVAVGAPTLSKKKAFDNRIKSLAVELKQIGKSNKVVDRRLGKHDIRMTQEDRLIKRFTAERLKAFKTNEFQLAEPEEDEDGEMDANIVSTTHFGGGLVEDGDDKNSQKYAKRGKKLLQLCELKMDSGKRGEASERQKTAEEIARDEHLKLIALEKARLARMEDNSIEKSLLANGGVEDISSGKAKSKKRSGFEVKYDEEGKLIQPEKKSLLANGGVEDISSGKAKSKKRSGFEIKYDEEGKLIQPEKSQLIETVYCLLKWEPSSRFTLPNWIADLVSHYTNRFKAKRARIKLVRIDNESDPENDESISDDMKSDEEDFDSMLEREDQLDSVESEAGIAFADSVHPSTDEMKETRLPYIFEMPSCYEKLAKLLQYHSATEVLTIVERLVKCYHPSLQECNKKRLARLFLYLLRFYDELSMNDGAAKIEILGVLINCLYSLLKSLVVFSELFIPEVMAFMQGLFLMGVENTDEERSPTATFPISLPYRRMLFIESDVRL</sequence>
<comment type="similarity">
    <text evidence="2">Belongs to the NOP14 family.</text>
</comment>
<dbReference type="PANTHER" id="PTHR23183">
    <property type="entry name" value="NOP14"/>
    <property type="match status" value="1"/>
</dbReference>
<evidence type="ECO:0000256" key="1">
    <source>
        <dbReference type="ARBA" id="ARBA00004604"/>
    </source>
</evidence>
<evidence type="ECO:0000256" key="6">
    <source>
        <dbReference type="ARBA" id="ARBA00024695"/>
    </source>
</evidence>
<keyword evidence="4" id="KW-0698">rRNA processing</keyword>
<evidence type="ECO:0000256" key="4">
    <source>
        <dbReference type="ARBA" id="ARBA00022552"/>
    </source>
</evidence>
<dbReference type="GO" id="GO:0030490">
    <property type="term" value="P:maturation of SSU-rRNA"/>
    <property type="evidence" value="ECO:0007669"/>
    <property type="project" value="TreeGrafter"/>
</dbReference>
<evidence type="ECO:0000256" key="3">
    <source>
        <dbReference type="ARBA" id="ARBA00022517"/>
    </source>
</evidence>
<protein>
    <submittedName>
        <fullName evidence="8">Nucleolar protein 14</fullName>
    </submittedName>
</protein>
<evidence type="ECO:0000256" key="2">
    <source>
        <dbReference type="ARBA" id="ARBA00007466"/>
    </source>
</evidence>
<dbReference type="Proteomes" id="UP000036681">
    <property type="component" value="Unplaced"/>
</dbReference>
<dbReference type="GO" id="GO:0030692">
    <property type="term" value="C:Noc4p-Nop14p complex"/>
    <property type="evidence" value="ECO:0007669"/>
    <property type="project" value="TreeGrafter"/>
</dbReference>
<organism evidence="7 8">
    <name type="scientific">Ascaris lumbricoides</name>
    <name type="common">Giant roundworm</name>
    <dbReference type="NCBI Taxonomy" id="6252"/>
    <lineage>
        <taxon>Eukaryota</taxon>
        <taxon>Metazoa</taxon>
        <taxon>Ecdysozoa</taxon>
        <taxon>Nematoda</taxon>
        <taxon>Chromadorea</taxon>
        <taxon>Rhabditida</taxon>
        <taxon>Spirurina</taxon>
        <taxon>Ascaridomorpha</taxon>
        <taxon>Ascaridoidea</taxon>
        <taxon>Ascarididae</taxon>
        <taxon>Ascaris</taxon>
    </lineage>
</organism>
<keyword evidence="7" id="KW-1185">Reference proteome</keyword>
<evidence type="ECO:0000256" key="5">
    <source>
        <dbReference type="ARBA" id="ARBA00023242"/>
    </source>
</evidence>
<keyword evidence="3" id="KW-0690">Ribosome biogenesis</keyword>
<evidence type="ECO:0000313" key="8">
    <source>
        <dbReference type="WBParaSite" id="ALUE_0001957201-mRNA-1"/>
    </source>
</evidence>
<evidence type="ECO:0000313" key="7">
    <source>
        <dbReference type="Proteomes" id="UP000036681"/>
    </source>
</evidence>
<proteinExistence type="inferred from homology"/>
<dbReference type="AlphaFoldDB" id="A0A0M3ILE4"/>
<dbReference type="Pfam" id="PF04147">
    <property type="entry name" value="Nop14"/>
    <property type="match status" value="2"/>
</dbReference>
<dbReference type="PANTHER" id="PTHR23183:SF0">
    <property type="entry name" value="NUCLEOLAR PROTEIN 14"/>
    <property type="match status" value="1"/>
</dbReference>
<comment type="function">
    <text evidence="6">Involved in nucleolar processing of pre-18S ribosomal RNA. Has a role in the nuclear export of 40S pre-ribosomal subunit to the cytoplasm.</text>
</comment>
<reference evidence="8" key="1">
    <citation type="submission" date="2017-02" db="UniProtKB">
        <authorList>
            <consortium name="WormBaseParasite"/>
        </authorList>
    </citation>
    <scope>IDENTIFICATION</scope>
</reference>
<dbReference type="InterPro" id="IPR007276">
    <property type="entry name" value="Nop14"/>
</dbReference>
<name>A0A0M3ILE4_ASCLU</name>
<comment type="subcellular location">
    <subcellularLocation>
        <location evidence="1">Nucleus</location>
        <location evidence="1">Nucleolus</location>
    </subcellularLocation>
</comment>
<accession>A0A0M3ILE4</accession>
<keyword evidence="5" id="KW-0539">Nucleus</keyword>
<dbReference type="GO" id="GO:0032040">
    <property type="term" value="C:small-subunit processome"/>
    <property type="evidence" value="ECO:0007669"/>
    <property type="project" value="InterPro"/>
</dbReference>